<evidence type="ECO:0000313" key="1">
    <source>
        <dbReference type="EMBL" id="PWG80945.1"/>
    </source>
</evidence>
<accession>A0A2U2PHR8</accession>
<dbReference type="OrthoDB" id="736172at2"/>
<dbReference type="EMBL" id="QEAS01000006">
    <property type="protein sequence ID" value="PWG80945.1"/>
    <property type="molecule type" value="Genomic_DNA"/>
</dbReference>
<evidence type="ECO:0000313" key="2">
    <source>
        <dbReference type="Proteomes" id="UP000245647"/>
    </source>
</evidence>
<dbReference type="Proteomes" id="UP000245647">
    <property type="component" value="Unassembled WGS sequence"/>
</dbReference>
<sequence length="409" mass="47639">MISQPKNFFPAIIAAFLIGSLLSTIGACRKKDPAGHKKYSFFVMSKDQKQYLWQTDSLDAGAANPIEKGVLLDHPPRIWYYMLVKNGYYYYVDPKTEYFIRGRIEDSRFERLDSVHLKGFSYPDNALFINADTVFLVNHSVGRNPKRYAKVNVRDMSVVTDQLPLPPPRALFDNMSVGFELWRGNQLWMGYTYHFNNEERGYGSSDTVYIARMSYPEMKLLNIEKDPRSTYPGNVNTAQQNTFVDEKGDFYFLSCPGIARGANPDQPTAIYRIKANEQQLDRAWFFNISQSPIQNHAYGLWYLGNHKALVRSERKDLFRTYEEHYLLAHIEYHEVNLLTREVHKLNLPLDRGSSRTCVLIRNERAYITINDGKGNNDVWIYRPQDRSLTKGLHLEGNIDYIFRLEKLYD</sequence>
<proteinExistence type="predicted"/>
<comment type="caution">
    <text evidence="1">The sequence shown here is derived from an EMBL/GenBank/DDBJ whole genome shotgun (WGS) entry which is preliminary data.</text>
</comment>
<protein>
    <recommendedName>
        <fullName evidence="3">DUF4374 domain-containing protein</fullName>
    </recommendedName>
</protein>
<reference evidence="1 2" key="1">
    <citation type="submission" date="2018-04" db="EMBL/GenBank/DDBJ databases">
        <title>Pedobacter chongqingensis sp. nov., isolated from a rottenly hemp rope.</title>
        <authorList>
            <person name="Cai Y."/>
        </authorList>
    </citation>
    <scope>NUCLEOTIDE SEQUENCE [LARGE SCALE GENOMIC DNA]</scope>
    <source>
        <strain evidence="1 2">FJ4-8</strain>
    </source>
</reference>
<gene>
    <name evidence="1" type="ORF">DDR33_08360</name>
</gene>
<organism evidence="1 2">
    <name type="scientific">Pararcticibacter amylolyticus</name>
    <dbReference type="NCBI Taxonomy" id="2173175"/>
    <lineage>
        <taxon>Bacteria</taxon>
        <taxon>Pseudomonadati</taxon>
        <taxon>Bacteroidota</taxon>
        <taxon>Sphingobacteriia</taxon>
        <taxon>Sphingobacteriales</taxon>
        <taxon>Sphingobacteriaceae</taxon>
        <taxon>Pararcticibacter</taxon>
    </lineage>
</organism>
<dbReference type="PROSITE" id="PS51257">
    <property type="entry name" value="PROKAR_LIPOPROTEIN"/>
    <property type="match status" value="1"/>
</dbReference>
<keyword evidence="2" id="KW-1185">Reference proteome</keyword>
<name>A0A2U2PHR8_9SPHI</name>
<dbReference type="AlphaFoldDB" id="A0A2U2PHR8"/>
<evidence type="ECO:0008006" key="3">
    <source>
        <dbReference type="Google" id="ProtNLM"/>
    </source>
</evidence>